<dbReference type="InParanoid" id="A0A507BCL9"/>
<keyword evidence="3" id="KW-1185">Reference proteome</keyword>
<protein>
    <submittedName>
        <fullName evidence="2">Uncharacterized protein</fullName>
    </submittedName>
</protein>
<dbReference type="AlphaFoldDB" id="A0A507BCL9"/>
<feature type="transmembrane region" description="Helical" evidence="1">
    <location>
        <begin position="208"/>
        <end position="229"/>
    </location>
</feature>
<comment type="caution">
    <text evidence="2">The sequence shown here is derived from an EMBL/GenBank/DDBJ whole genome shotgun (WGS) entry which is preliminary data.</text>
</comment>
<feature type="transmembrane region" description="Helical" evidence="1">
    <location>
        <begin position="150"/>
        <end position="172"/>
    </location>
</feature>
<evidence type="ECO:0000313" key="2">
    <source>
        <dbReference type="EMBL" id="TPX14330.1"/>
    </source>
</evidence>
<accession>A0A507BCL9</accession>
<organism evidence="2 3">
    <name type="scientific">Thyridium curvatum</name>
    <dbReference type="NCBI Taxonomy" id="1093900"/>
    <lineage>
        <taxon>Eukaryota</taxon>
        <taxon>Fungi</taxon>
        <taxon>Dikarya</taxon>
        <taxon>Ascomycota</taxon>
        <taxon>Pezizomycotina</taxon>
        <taxon>Sordariomycetes</taxon>
        <taxon>Sordariomycetidae</taxon>
        <taxon>Thyridiales</taxon>
        <taxon>Thyridiaceae</taxon>
        <taxon>Thyridium</taxon>
    </lineage>
</organism>
<name>A0A507BCL9_9PEZI</name>
<keyword evidence="1" id="KW-0812">Transmembrane</keyword>
<keyword evidence="1" id="KW-0472">Membrane</keyword>
<evidence type="ECO:0000256" key="1">
    <source>
        <dbReference type="SAM" id="Phobius"/>
    </source>
</evidence>
<dbReference type="Proteomes" id="UP000319257">
    <property type="component" value="Unassembled WGS sequence"/>
</dbReference>
<feature type="transmembrane region" description="Helical" evidence="1">
    <location>
        <begin position="38"/>
        <end position="62"/>
    </location>
</feature>
<reference evidence="2 3" key="1">
    <citation type="submission" date="2019-06" db="EMBL/GenBank/DDBJ databases">
        <title>Draft genome sequence of the filamentous fungus Phialemoniopsis curvata isolated from diesel fuel.</title>
        <authorList>
            <person name="Varaljay V.A."/>
            <person name="Lyon W.J."/>
            <person name="Crouch A.L."/>
            <person name="Drake C.E."/>
            <person name="Hollomon J.M."/>
            <person name="Nadeau L.J."/>
            <person name="Nunn H.S."/>
            <person name="Stevenson B.S."/>
            <person name="Bojanowski C.L."/>
            <person name="Crookes-Goodson W.J."/>
        </authorList>
    </citation>
    <scope>NUCLEOTIDE SEQUENCE [LARGE SCALE GENOMIC DNA]</scope>
    <source>
        <strain evidence="2 3">D216</strain>
    </source>
</reference>
<proteinExistence type="predicted"/>
<feature type="transmembrane region" description="Helical" evidence="1">
    <location>
        <begin position="82"/>
        <end position="104"/>
    </location>
</feature>
<sequence>MARQIHEKASASDFEVDSQDLHLRSKVKTLRVIDSARVGLTVVALLMGITVLGVSADALAVYDSTHVGRDFLLPLWPDNFNLRPTVALVVGAAIVVISNVVSLLSSKVQTVSLLTSSASLYDAGCGILCSTDFSNHACQLRNNVMVHTSLTFAAPLVGLTAALIGMIFFYAVNASEEVDTLLSWTCRWRAVSMLERPHFGTLCKESWAGVYMSILLIPVEAAVLAVAGWQMKVERYTNAYVNARRTPSPVAA</sequence>
<dbReference type="RefSeq" id="XP_030996041.1">
    <property type="nucleotide sequence ID" value="XM_031140057.1"/>
</dbReference>
<gene>
    <name evidence="2" type="ORF">E0L32_005526</name>
</gene>
<dbReference type="GeneID" id="41972973"/>
<dbReference type="EMBL" id="SKBQ01000029">
    <property type="protein sequence ID" value="TPX14330.1"/>
    <property type="molecule type" value="Genomic_DNA"/>
</dbReference>
<evidence type="ECO:0000313" key="3">
    <source>
        <dbReference type="Proteomes" id="UP000319257"/>
    </source>
</evidence>
<dbReference type="OrthoDB" id="3890746at2759"/>
<keyword evidence="1" id="KW-1133">Transmembrane helix</keyword>